<organism evidence="3 4">
    <name type="scientific">Salinimicrobium marinum</name>
    <dbReference type="NCBI Taxonomy" id="680283"/>
    <lineage>
        <taxon>Bacteria</taxon>
        <taxon>Pseudomonadati</taxon>
        <taxon>Bacteroidota</taxon>
        <taxon>Flavobacteriia</taxon>
        <taxon>Flavobacteriales</taxon>
        <taxon>Flavobacteriaceae</taxon>
        <taxon>Salinimicrobium</taxon>
    </lineage>
</organism>
<dbReference type="SUPFAM" id="SSF82153">
    <property type="entry name" value="FAS1 domain"/>
    <property type="match status" value="1"/>
</dbReference>
<dbReference type="GO" id="GO:0005615">
    <property type="term" value="C:extracellular space"/>
    <property type="evidence" value="ECO:0007669"/>
    <property type="project" value="TreeGrafter"/>
</dbReference>
<proteinExistence type="predicted"/>
<protein>
    <recommendedName>
        <fullName evidence="2">FAS1 domain-containing protein</fullName>
    </recommendedName>
</protein>
<feature type="compositionally biased region" description="Basic and acidic residues" evidence="1">
    <location>
        <begin position="1"/>
        <end position="12"/>
    </location>
</feature>
<dbReference type="Proteomes" id="UP000610456">
    <property type="component" value="Unassembled WGS sequence"/>
</dbReference>
<dbReference type="InterPro" id="IPR036378">
    <property type="entry name" value="FAS1_dom_sf"/>
</dbReference>
<dbReference type="Pfam" id="PF02469">
    <property type="entry name" value="Fasciclin"/>
    <property type="match status" value="1"/>
</dbReference>
<reference evidence="3" key="1">
    <citation type="journal article" date="2014" name="Int. J. Syst. Evol. Microbiol.">
        <title>Complete genome sequence of Corynebacterium casei LMG S-19264T (=DSM 44701T), isolated from a smear-ripened cheese.</title>
        <authorList>
            <consortium name="US DOE Joint Genome Institute (JGI-PGF)"/>
            <person name="Walter F."/>
            <person name="Albersmeier A."/>
            <person name="Kalinowski J."/>
            <person name="Ruckert C."/>
        </authorList>
    </citation>
    <scope>NUCLEOTIDE SEQUENCE</scope>
    <source>
        <strain evidence="3">KCTC 12719</strain>
    </source>
</reference>
<dbReference type="PANTHER" id="PTHR10900">
    <property type="entry name" value="PERIOSTIN-RELATED"/>
    <property type="match status" value="1"/>
</dbReference>
<dbReference type="GO" id="GO:0007155">
    <property type="term" value="P:cell adhesion"/>
    <property type="evidence" value="ECO:0007669"/>
    <property type="project" value="TreeGrafter"/>
</dbReference>
<dbReference type="InterPro" id="IPR000782">
    <property type="entry name" value="FAS1_domain"/>
</dbReference>
<reference evidence="3" key="2">
    <citation type="submission" date="2020-09" db="EMBL/GenBank/DDBJ databases">
        <authorList>
            <person name="Sun Q."/>
            <person name="Kim S."/>
        </authorList>
    </citation>
    <scope>NUCLEOTIDE SEQUENCE</scope>
    <source>
        <strain evidence="3">KCTC 12719</strain>
    </source>
</reference>
<dbReference type="GO" id="GO:0050839">
    <property type="term" value="F:cell adhesion molecule binding"/>
    <property type="evidence" value="ECO:0007669"/>
    <property type="project" value="TreeGrafter"/>
</dbReference>
<feature type="compositionally biased region" description="Basic and acidic residues" evidence="1">
    <location>
        <begin position="19"/>
        <end position="34"/>
    </location>
</feature>
<evidence type="ECO:0000313" key="3">
    <source>
        <dbReference type="EMBL" id="GHA46504.1"/>
    </source>
</evidence>
<dbReference type="InterPro" id="IPR050904">
    <property type="entry name" value="Adhesion/Biosynth-related"/>
</dbReference>
<dbReference type="EMBL" id="BMXB01000015">
    <property type="protein sequence ID" value="GHA46504.1"/>
    <property type="molecule type" value="Genomic_DNA"/>
</dbReference>
<evidence type="ECO:0000313" key="4">
    <source>
        <dbReference type="Proteomes" id="UP000610456"/>
    </source>
</evidence>
<accession>A0A918SIK3</accession>
<dbReference type="PANTHER" id="PTHR10900:SF77">
    <property type="entry name" value="FI19380P1"/>
    <property type="match status" value="1"/>
</dbReference>
<gene>
    <name evidence="3" type="ORF">GCM10007103_29530</name>
</gene>
<dbReference type="AlphaFoldDB" id="A0A918SIK3"/>
<comment type="caution">
    <text evidence="3">The sequence shown here is derived from an EMBL/GenBank/DDBJ whole genome shotgun (WGS) entry which is preliminary data.</text>
</comment>
<dbReference type="GO" id="GO:0030198">
    <property type="term" value="P:extracellular matrix organization"/>
    <property type="evidence" value="ECO:0007669"/>
    <property type="project" value="TreeGrafter"/>
</dbReference>
<feature type="region of interest" description="Disordered" evidence="1">
    <location>
        <begin position="1"/>
        <end position="36"/>
    </location>
</feature>
<name>A0A918SIK3_9FLAO</name>
<keyword evidence="4" id="KW-1185">Reference proteome</keyword>
<dbReference type="PROSITE" id="PS50213">
    <property type="entry name" value="FAS1"/>
    <property type="match status" value="1"/>
</dbReference>
<evidence type="ECO:0000256" key="1">
    <source>
        <dbReference type="SAM" id="MobiDB-lite"/>
    </source>
</evidence>
<evidence type="ECO:0000259" key="2">
    <source>
        <dbReference type="PROSITE" id="PS50213"/>
    </source>
</evidence>
<sequence>MSCQDKENREDSNVDLIPAEEKSVEDTAQDRPMERSYTLAKMRENNELSSFTQELQQSGLEEEFEGKEGIYTFFAPSNAAFDRIPARDLERDSSEDAVETRRDRLRYYMVEGDMTLGYLREQIRTSEDDAYEFETALGEKLWATEEGGDIVLTDVLGNKARILTSEMDEYRGAYHVIDNVLQPGEE</sequence>
<dbReference type="Gene3D" id="2.30.180.10">
    <property type="entry name" value="FAS1 domain"/>
    <property type="match status" value="1"/>
</dbReference>
<dbReference type="SMART" id="SM00554">
    <property type="entry name" value="FAS1"/>
    <property type="match status" value="1"/>
</dbReference>
<feature type="domain" description="FAS1" evidence="2">
    <location>
        <begin position="35"/>
        <end position="181"/>
    </location>
</feature>
<dbReference type="GO" id="GO:0031012">
    <property type="term" value="C:extracellular matrix"/>
    <property type="evidence" value="ECO:0007669"/>
    <property type="project" value="TreeGrafter"/>
</dbReference>